<gene>
    <name evidence="5" type="ORF">AGR7A_Lc10115</name>
</gene>
<feature type="domain" description="HTH marR-type" evidence="4">
    <location>
        <begin position="19"/>
        <end position="150"/>
    </location>
</feature>
<dbReference type="InterPro" id="IPR023187">
    <property type="entry name" value="Tscrpt_reg_MarR-type_CS"/>
</dbReference>
<keyword evidence="1" id="KW-0805">Transcription regulation</keyword>
<dbReference type="InterPro" id="IPR036390">
    <property type="entry name" value="WH_DNA-bd_sf"/>
</dbReference>
<dbReference type="PROSITE" id="PS50995">
    <property type="entry name" value="HTH_MARR_2"/>
    <property type="match status" value="1"/>
</dbReference>
<dbReference type="PANTHER" id="PTHR33164:SF104">
    <property type="entry name" value="TRANSCRIPTIONAL REGULATORY PROTEIN"/>
    <property type="match status" value="1"/>
</dbReference>
<protein>
    <submittedName>
        <fullName evidence="5">Transcriptional regulator</fullName>
    </submittedName>
</protein>
<dbReference type="GO" id="GO:0006950">
    <property type="term" value="P:response to stress"/>
    <property type="evidence" value="ECO:0007669"/>
    <property type="project" value="TreeGrafter"/>
</dbReference>
<proteinExistence type="predicted"/>
<comment type="caution">
    <text evidence="5">The sequence shown here is derived from an EMBL/GenBank/DDBJ whole genome shotgun (WGS) entry which is preliminary data.</text>
</comment>
<dbReference type="SMART" id="SM00347">
    <property type="entry name" value="HTH_MARR"/>
    <property type="match status" value="1"/>
</dbReference>
<dbReference type="AlphaFoldDB" id="A0A1S7TSW3"/>
<dbReference type="PROSITE" id="PS01117">
    <property type="entry name" value="HTH_MARR_1"/>
    <property type="match status" value="1"/>
</dbReference>
<keyword evidence="3" id="KW-0804">Transcription</keyword>
<dbReference type="Pfam" id="PF12802">
    <property type="entry name" value="MarR_2"/>
    <property type="match status" value="1"/>
</dbReference>
<accession>A0A1S7TSW3</accession>
<dbReference type="SUPFAM" id="SSF46785">
    <property type="entry name" value="Winged helix' DNA-binding domain"/>
    <property type="match status" value="1"/>
</dbReference>
<evidence type="ECO:0000256" key="3">
    <source>
        <dbReference type="ARBA" id="ARBA00023163"/>
    </source>
</evidence>
<reference evidence="5" key="1">
    <citation type="submission" date="2016-01" db="EMBL/GenBank/DDBJ databases">
        <authorList>
            <person name="Regsiter A."/>
            <person name="william w."/>
        </authorList>
    </citation>
    <scope>NUCLEOTIDE SEQUENCE</scope>
    <source>
        <strain evidence="5">NCPPB 1641</strain>
    </source>
</reference>
<organism evidence="5 6">
    <name type="scientific">Agrobacterium deltaense NCPPB 1641</name>
    <dbReference type="NCBI Taxonomy" id="1183425"/>
    <lineage>
        <taxon>Bacteria</taxon>
        <taxon>Pseudomonadati</taxon>
        <taxon>Pseudomonadota</taxon>
        <taxon>Alphaproteobacteria</taxon>
        <taxon>Hyphomicrobiales</taxon>
        <taxon>Rhizobiaceae</taxon>
        <taxon>Rhizobium/Agrobacterium group</taxon>
        <taxon>Agrobacterium</taxon>
    </lineage>
</organism>
<dbReference type="InterPro" id="IPR000835">
    <property type="entry name" value="HTH_MarR-typ"/>
</dbReference>
<dbReference type="Gene3D" id="1.10.10.10">
    <property type="entry name" value="Winged helix-like DNA-binding domain superfamily/Winged helix DNA-binding domain"/>
    <property type="match status" value="1"/>
</dbReference>
<dbReference type="GO" id="GO:0003677">
    <property type="term" value="F:DNA binding"/>
    <property type="evidence" value="ECO:0007669"/>
    <property type="project" value="UniProtKB-KW"/>
</dbReference>
<sequence>MGGDQDKGLRNMTLPTQSEYEALAVFRHTLKKFMDFSTSAAQAAGLPPQQHQALLAIKGLPAGEVMTVGLLAERLLIVPHSATELAGRLLSGGLITREPDPADRRRQTLQLTEKAEQVMAHLSAIHLKEIRETAPQLIAILSELGNVEKT</sequence>
<dbReference type="GO" id="GO:0003700">
    <property type="term" value="F:DNA-binding transcription factor activity"/>
    <property type="evidence" value="ECO:0007669"/>
    <property type="project" value="InterPro"/>
</dbReference>
<evidence type="ECO:0000313" key="6">
    <source>
        <dbReference type="Proteomes" id="UP000192140"/>
    </source>
</evidence>
<dbReference type="InterPro" id="IPR039422">
    <property type="entry name" value="MarR/SlyA-like"/>
</dbReference>
<dbReference type="EMBL" id="FCNP01000030">
    <property type="protein sequence ID" value="CVI57420.1"/>
    <property type="molecule type" value="Genomic_DNA"/>
</dbReference>
<name>A0A1S7TSW3_9HYPH</name>
<keyword evidence="6" id="KW-1185">Reference proteome</keyword>
<evidence type="ECO:0000259" key="4">
    <source>
        <dbReference type="PROSITE" id="PS50995"/>
    </source>
</evidence>
<dbReference type="PANTHER" id="PTHR33164">
    <property type="entry name" value="TRANSCRIPTIONAL REGULATOR, MARR FAMILY"/>
    <property type="match status" value="1"/>
</dbReference>
<evidence type="ECO:0000256" key="1">
    <source>
        <dbReference type="ARBA" id="ARBA00023015"/>
    </source>
</evidence>
<dbReference type="InterPro" id="IPR036388">
    <property type="entry name" value="WH-like_DNA-bd_sf"/>
</dbReference>
<evidence type="ECO:0000256" key="2">
    <source>
        <dbReference type="ARBA" id="ARBA00023125"/>
    </source>
</evidence>
<dbReference type="Proteomes" id="UP000192140">
    <property type="component" value="Unassembled WGS sequence"/>
</dbReference>
<evidence type="ECO:0000313" key="5">
    <source>
        <dbReference type="EMBL" id="CVI57420.1"/>
    </source>
</evidence>
<keyword evidence="2" id="KW-0238">DNA-binding</keyword>